<comment type="caution">
    <text evidence="1">The sequence shown here is derived from an EMBL/GenBank/DDBJ whole genome shotgun (WGS) entry which is preliminary data.</text>
</comment>
<evidence type="ECO:0000313" key="1">
    <source>
        <dbReference type="EMBL" id="EXZ30789.1"/>
    </source>
</evidence>
<gene>
    <name evidence="1" type="ORF">M136_5400</name>
</gene>
<evidence type="ECO:0000313" key="2">
    <source>
        <dbReference type="Proteomes" id="UP000022082"/>
    </source>
</evidence>
<dbReference type="Proteomes" id="UP000022082">
    <property type="component" value="Unassembled WGS sequence"/>
</dbReference>
<protein>
    <recommendedName>
        <fullName evidence="3">HNH endonuclease</fullName>
    </recommendedName>
</protein>
<dbReference type="RefSeq" id="WP_032558106.1">
    <property type="nucleotide sequence ID" value="NZ_JGDJ01000116.1"/>
</dbReference>
<sequence length="161" mass="19109">MEEIYSFEEIADYINKRNLAVSPEYVVSYWTKKKWITKKGTPVKTLAAVVDVANSIFLTKKRREKGEPTSNLKSLRKMKREKEKLEYTKFTTYNNQLQDDRWIAFRNFVLTARGKRCEKCGSDKHIKIHHPYYIKGRAAWEYNCLDVIVLCSCCHEKEHHI</sequence>
<evidence type="ECO:0008006" key="3">
    <source>
        <dbReference type="Google" id="ProtNLM"/>
    </source>
</evidence>
<dbReference type="AlphaFoldDB" id="A0A015Z7D3"/>
<name>A0A015Z7D3_BACFG</name>
<proteinExistence type="predicted"/>
<accession>A0A015Z7D3</accession>
<reference evidence="1 2" key="1">
    <citation type="submission" date="2014-02" db="EMBL/GenBank/DDBJ databases">
        <authorList>
            <person name="Sears C."/>
            <person name="Carroll K."/>
            <person name="Sack B.R."/>
            <person name="Qadri F."/>
            <person name="Myers L.L."/>
            <person name="Chung G.-T."/>
            <person name="Escheverria P."/>
            <person name="Fraser C.M."/>
            <person name="Sadzewicz L."/>
            <person name="Shefchek K.A."/>
            <person name="Tallon L."/>
            <person name="Das S.P."/>
            <person name="Daugherty S."/>
            <person name="Mongodin E.F."/>
        </authorList>
    </citation>
    <scope>NUCLEOTIDE SEQUENCE [LARGE SCALE GENOMIC DNA]</scope>
    <source>
        <strain evidence="1 2">S36L11</strain>
    </source>
</reference>
<organism evidence="1 2">
    <name type="scientific">Bacteroides fragilis str. S36L11</name>
    <dbReference type="NCBI Taxonomy" id="1339327"/>
    <lineage>
        <taxon>Bacteria</taxon>
        <taxon>Pseudomonadati</taxon>
        <taxon>Bacteroidota</taxon>
        <taxon>Bacteroidia</taxon>
        <taxon>Bacteroidales</taxon>
        <taxon>Bacteroidaceae</taxon>
        <taxon>Bacteroides</taxon>
    </lineage>
</organism>
<dbReference type="EMBL" id="JGDJ01000116">
    <property type="protein sequence ID" value="EXZ30789.1"/>
    <property type="molecule type" value="Genomic_DNA"/>
</dbReference>